<dbReference type="EMBL" id="AZSP01000080">
    <property type="protein sequence ID" value="PVE12512.1"/>
    <property type="molecule type" value="Genomic_DNA"/>
</dbReference>
<proteinExistence type="predicted"/>
<sequence>MAAVALLLVVGWVAMPAAPAGATSRPVPPTGIWRTDGYGTVLAADDGVLREYQTTAVGCLEGDPAHRTGGDNGSVRYANDDGDVFTLRSTGSRDRASMHVDGSAGDRTLLRIAALPDSCNRALRWSIRSTPSSSGWRSRRCSGPSAPITLARQAIIGSSPECGETTPSSRSRQLRASREKTCSCRVMVSNSR</sequence>
<reference evidence="3 4" key="1">
    <citation type="submission" date="2013-12" db="EMBL/GenBank/DDBJ databases">
        <title>Annotated genome of Streptomyces scopuliridis.</title>
        <authorList>
            <person name="Olson J.B."/>
        </authorList>
    </citation>
    <scope>NUCLEOTIDE SEQUENCE [LARGE SCALE GENOMIC DNA]</scope>
    <source>
        <strain evidence="3 4">RB72</strain>
    </source>
</reference>
<dbReference type="Proteomes" id="UP000245992">
    <property type="component" value="Unassembled WGS sequence"/>
</dbReference>
<protein>
    <submittedName>
        <fullName evidence="3">Uncharacterized protein</fullName>
    </submittedName>
</protein>
<dbReference type="STRING" id="1440053.GCA_000718095_04856"/>
<name>A0A2T7TBP9_9ACTN</name>
<feature type="chain" id="PRO_5015593099" evidence="2">
    <location>
        <begin position="23"/>
        <end position="192"/>
    </location>
</feature>
<feature type="region of interest" description="Disordered" evidence="1">
    <location>
        <begin position="158"/>
        <end position="177"/>
    </location>
</feature>
<keyword evidence="4" id="KW-1185">Reference proteome</keyword>
<accession>A0A2T7TBP9</accession>
<comment type="caution">
    <text evidence="3">The sequence shown here is derived from an EMBL/GenBank/DDBJ whole genome shotgun (WGS) entry which is preliminary data.</text>
</comment>
<evidence type="ECO:0000256" key="1">
    <source>
        <dbReference type="SAM" id="MobiDB-lite"/>
    </source>
</evidence>
<gene>
    <name evidence="3" type="ORF">Y717_32585</name>
</gene>
<evidence type="ECO:0000313" key="3">
    <source>
        <dbReference type="EMBL" id="PVE12512.1"/>
    </source>
</evidence>
<organism evidence="3 4">
    <name type="scientific">Streptomyces scopuliridis RB72</name>
    <dbReference type="NCBI Taxonomy" id="1440053"/>
    <lineage>
        <taxon>Bacteria</taxon>
        <taxon>Bacillati</taxon>
        <taxon>Actinomycetota</taxon>
        <taxon>Actinomycetes</taxon>
        <taxon>Kitasatosporales</taxon>
        <taxon>Streptomycetaceae</taxon>
        <taxon>Streptomyces</taxon>
    </lineage>
</organism>
<dbReference type="AlphaFoldDB" id="A0A2T7TBP9"/>
<keyword evidence="2" id="KW-0732">Signal</keyword>
<evidence type="ECO:0000256" key="2">
    <source>
        <dbReference type="SAM" id="SignalP"/>
    </source>
</evidence>
<feature type="signal peptide" evidence="2">
    <location>
        <begin position="1"/>
        <end position="22"/>
    </location>
</feature>
<evidence type="ECO:0000313" key="4">
    <source>
        <dbReference type="Proteomes" id="UP000245992"/>
    </source>
</evidence>